<reference evidence="3 4" key="1">
    <citation type="submission" date="2020-06" db="EMBL/GenBank/DDBJ databases">
        <title>Sphingomonas hominis sp. nov., a member of the Sphingomonas, isolated from the hair of a 22-year-old girl.</title>
        <authorList>
            <person name="Zhang D.-F."/>
            <person name="Cui X.-W."/>
        </authorList>
    </citation>
    <scope>NUCLEOTIDE SEQUENCE [LARGE SCALE GENOMIC DNA]</scope>
    <source>
        <strain evidence="3 4">HHU CXW</strain>
    </source>
</reference>
<comment type="caution">
    <text evidence="3">The sequence shown here is derived from an EMBL/GenBank/DDBJ whole genome shotgun (WGS) entry which is preliminary data.</text>
</comment>
<keyword evidence="2" id="KW-0732">Signal</keyword>
<evidence type="ECO:0000313" key="3">
    <source>
        <dbReference type="EMBL" id="NTS65458.1"/>
    </source>
</evidence>
<evidence type="ECO:0000256" key="1">
    <source>
        <dbReference type="SAM" id="MobiDB-lite"/>
    </source>
</evidence>
<accession>A0ABX2JNP1</accession>
<name>A0ABX2JNP1_9SPHN</name>
<keyword evidence="4" id="KW-1185">Reference proteome</keyword>
<protein>
    <recommendedName>
        <fullName evidence="5">Lipoprotein</fullName>
    </recommendedName>
</protein>
<feature type="compositionally biased region" description="Basic and acidic residues" evidence="1">
    <location>
        <begin position="46"/>
        <end position="81"/>
    </location>
</feature>
<evidence type="ECO:0000256" key="2">
    <source>
        <dbReference type="SAM" id="SignalP"/>
    </source>
</evidence>
<evidence type="ECO:0008006" key="5">
    <source>
        <dbReference type="Google" id="ProtNLM"/>
    </source>
</evidence>
<feature type="region of interest" description="Disordered" evidence="1">
    <location>
        <begin position="36"/>
        <end position="95"/>
    </location>
</feature>
<dbReference type="EMBL" id="JABULH010000003">
    <property type="protein sequence ID" value="NTS65458.1"/>
    <property type="molecule type" value="Genomic_DNA"/>
</dbReference>
<feature type="signal peptide" evidence="2">
    <location>
        <begin position="1"/>
        <end position="18"/>
    </location>
</feature>
<evidence type="ECO:0000313" key="4">
    <source>
        <dbReference type="Proteomes" id="UP000621447"/>
    </source>
</evidence>
<proteinExistence type="predicted"/>
<organism evidence="3 4">
    <name type="scientific">Sphingomonas hominis</name>
    <dbReference type="NCBI Taxonomy" id="2741495"/>
    <lineage>
        <taxon>Bacteria</taxon>
        <taxon>Pseudomonadati</taxon>
        <taxon>Pseudomonadota</taxon>
        <taxon>Alphaproteobacteria</taxon>
        <taxon>Sphingomonadales</taxon>
        <taxon>Sphingomonadaceae</taxon>
        <taxon>Sphingomonas</taxon>
    </lineage>
</organism>
<sequence>MMRRVVLMLAAVPLLATGGCVRTAWNVATMPVRAVGKAADLATTSPRERDEKYVRQQRKQAEREERERRDYERDCRKRRDACPPYQGYVAGQRER</sequence>
<dbReference type="Proteomes" id="UP000621447">
    <property type="component" value="Unassembled WGS sequence"/>
</dbReference>
<gene>
    <name evidence="3" type="ORF">HRV97_09810</name>
</gene>
<feature type="chain" id="PRO_5045067720" description="Lipoprotein" evidence="2">
    <location>
        <begin position="19"/>
        <end position="95"/>
    </location>
</feature>
<dbReference type="PROSITE" id="PS51257">
    <property type="entry name" value="PROKAR_LIPOPROTEIN"/>
    <property type="match status" value="1"/>
</dbReference>